<feature type="transmembrane region" description="Helical" evidence="2">
    <location>
        <begin position="63"/>
        <end position="85"/>
    </location>
</feature>
<feature type="transmembrane region" description="Helical" evidence="2">
    <location>
        <begin position="334"/>
        <end position="354"/>
    </location>
</feature>
<dbReference type="EMBL" id="BEYU01000038">
    <property type="protein sequence ID" value="GBG28012.1"/>
    <property type="molecule type" value="Genomic_DNA"/>
</dbReference>
<evidence type="ECO:0000256" key="2">
    <source>
        <dbReference type="SAM" id="Phobius"/>
    </source>
</evidence>
<sequence length="414" mass="45147">MAGYGDFCTEDTGDAGCAAPFVCFVNASWNDDTSICTCSHWYGWSGEDCTQLSGASYFLVSSAGLQALAGTLALLVATVVLIAYVRTNGLKPNVQAATMLMIWLSLFSLICWRATIIAITLTPSRNKLEAKANDEGRIHELVPVERAMISMTLCFGTLGLLNVSLIWVQVALLSRRMTHSLSRGLTSYRRTVYVFETVWVLGLIVLNALGYTGIITIFAAPFIFFMIISFAYGSFKMTSLLADIYKSSSQQNGETVPTDEGFAKAGKGEPSTSTYRAKQYNSLIWLIRRTAIRVVVCLILAFLSAGAYAGMTILPELGQRSTIDPDVVVHTVVLFNEGIPFFILCALISVLFYLRINILRPLRNRSTKAASNDVAFGIQPSAAGSKDAADEFNFSASSYYDGSSMLSHEKRPSV</sequence>
<dbReference type="AlphaFoldDB" id="A0A2R5GAI1"/>
<dbReference type="Proteomes" id="UP000241890">
    <property type="component" value="Unassembled WGS sequence"/>
</dbReference>
<keyword evidence="4" id="KW-1185">Reference proteome</keyword>
<keyword evidence="2" id="KW-0472">Membrane</keyword>
<feature type="transmembrane region" description="Helical" evidence="2">
    <location>
        <begin position="191"/>
        <end position="209"/>
    </location>
</feature>
<feature type="transmembrane region" description="Helical" evidence="2">
    <location>
        <begin position="291"/>
        <end position="314"/>
    </location>
</feature>
<feature type="transmembrane region" description="Helical" evidence="2">
    <location>
        <begin position="97"/>
        <end position="121"/>
    </location>
</feature>
<feature type="transmembrane region" description="Helical" evidence="2">
    <location>
        <begin position="147"/>
        <end position="170"/>
    </location>
</feature>
<evidence type="ECO:0000313" key="4">
    <source>
        <dbReference type="Proteomes" id="UP000241890"/>
    </source>
</evidence>
<accession>A0A2R5GAI1</accession>
<evidence type="ECO:0000256" key="1">
    <source>
        <dbReference type="SAM" id="MobiDB-lite"/>
    </source>
</evidence>
<reference evidence="3 4" key="1">
    <citation type="submission" date="2017-12" db="EMBL/GenBank/DDBJ databases">
        <title>Sequencing, de novo assembly and annotation of complete genome of a new Thraustochytrid species, strain FCC1311.</title>
        <authorList>
            <person name="Sedici K."/>
            <person name="Godart F."/>
            <person name="Aiese Cigliano R."/>
            <person name="Sanseverino W."/>
            <person name="Barakat M."/>
            <person name="Ortet P."/>
            <person name="Marechal E."/>
            <person name="Cagnac O."/>
            <person name="Amato A."/>
        </authorList>
    </citation>
    <scope>NUCLEOTIDE SEQUENCE [LARGE SCALE GENOMIC DNA]</scope>
</reference>
<proteinExistence type="predicted"/>
<keyword evidence="2" id="KW-0812">Transmembrane</keyword>
<evidence type="ECO:0000313" key="3">
    <source>
        <dbReference type="EMBL" id="GBG28012.1"/>
    </source>
</evidence>
<dbReference type="InParanoid" id="A0A2R5GAI1"/>
<protein>
    <submittedName>
        <fullName evidence="3">Uncharacterized protein</fullName>
    </submittedName>
</protein>
<comment type="caution">
    <text evidence="3">The sequence shown here is derived from an EMBL/GenBank/DDBJ whole genome shotgun (WGS) entry which is preliminary data.</text>
</comment>
<feature type="region of interest" description="Disordered" evidence="1">
    <location>
        <begin position="250"/>
        <end position="273"/>
    </location>
</feature>
<feature type="transmembrane region" description="Helical" evidence="2">
    <location>
        <begin position="215"/>
        <end position="235"/>
    </location>
</feature>
<name>A0A2R5GAI1_9STRA</name>
<organism evidence="3 4">
    <name type="scientific">Hondaea fermentalgiana</name>
    <dbReference type="NCBI Taxonomy" id="2315210"/>
    <lineage>
        <taxon>Eukaryota</taxon>
        <taxon>Sar</taxon>
        <taxon>Stramenopiles</taxon>
        <taxon>Bigyra</taxon>
        <taxon>Labyrinthulomycetes</taxon>
        <taxon>Thraustochytrida</taxon>
        <taxon>Thraustochytriidae</taxon>
        <taxon>Hondaea</taxon>
    </lineage>
</organism>
<keyword evidence="2" id="KW-1133">Transmembrane helix</keyword>
<gene>
    <name evidence="3" type="ORF">FCC1311_042352</name>
</gene>